<dbReference type="GO" id="GO:0071972">
    <property type="term" value="F:peptidoglycan L,D-transpeptidase activity"/>
    <property type="evidence" value="ECO:0007669"/>
    <property type="project" value="TreeGrafter"/>
</dbReference>
<name>A0A086BPA6_9BIFI</name>
<sequence>MNKYLRQLFTVVLALFVIIAFSSSWISVISADKYTSDPRNVRAYELSVSSPRGSILASDGTVMAKSNPVNDTFAYQREYADGPLYAPVTGYFSINQAADRGIEASRNKPLTDESNAMFWKRLRATVEGSKNNGASIETSIDPVLQKTAYDGLTASGKDGGAVAIEVKTGRILAMVSSPSYDPNLLASHNSTEVNRNYTQLTSGDSSPMVNRTTSQLYPPGSTFKTVVATAALASGKYQPDTQIPAGASYTLPGTSTQLTNSTPAAAGVDGHISFEDALAYSSNTAFAQLAGALGGDAVATQAKKFGYGSPITIDGTDSSGMPMTAVASKFPSSPAPDKLALSAIGQGDVQSTVLQNAMVAQAIANEGKMMKPTLVDRVRASDLSTISRTHPSVKANVMSSDASGKLTGMMKSVVTKENANLALPGIQVAAKTGTAQIGVGNSSIDGWVIGFAPADDPQIAVAVLVHNTDVLGSFAAGPIMRSMMQEALEK</sequence>
<keyword evidence="3" id="KW-0328">Glycosyltransferase</keyword>
<gene>
    <name evidence="3" type="ORF">BBOMB_1169</name>
</gene>
<dbReference type="InterPro" id="IPR050515">
    <property type="entry name" value="Beta-lactam/transpept"/>
</dbReference>
<dbReference type="Pfam" id="PF21922">
    <property type="entry name" value="PBP_dimer_2"/>
    <property type="match status" value="1"/>
</dbReference>
<dbReference type="OrthoDB" id="9766847at2"/>
<comment type="caution">
    <text evidence="3">The sequence shown here is derived from an EMBL/GenBank/DDBJ whole genome shotgun (WGS) entry which is preliminary data.</text>
</comment>
<dbReference type="AlphaFoldDB" id="A0A086BPA6"/>
<dbReference type="GO" id="GO:0005886">
    <property type="term" value="C:plasma membrane"/>
    <property type="evidence" value="ECO:0007669"/>
    <property type="project" value="TreeGrafter"/>
</dbReference>
<dbReference type="InterPro" id="IPR054120">
    <property type="entry name" value="PBPA_dimer"/>
</dbReference>
<dbReference type="InterPro" id="IPR001460">
    <property type="entry name" value="PCN-bd_Tpept"/>
</dbReference>
<dbReference type="EMBL" id="ATLK01000001">
    <property type="protein sequence ID" value="KFF31770.1"/>
    <property type="molecule type" value="Genomic_DNA"/>
</dbReference>
<dbReference type="GO" id="GO:0016757">
    <property type="term" value="F:glycosyltransferase activity"/>
    <property type="evidence" value="ECO:0007669"/>
    <property type="project" value="UniProtKB-KW"/>
</dbReference>
<dbReference type="Gene3D" id="3.40.710.10">
    <property type="entry name" value="DD-peptidase/beta-lactamase superfamily"/>
    <property type="match status" value="1"/>
</dbReference>
<dbReference type="SUPFAM" id="SSF56601">
    <property type="entry name" value="beta-lactamase/transpeptidase-like"/>
    <property type="match status" value="1"/>
</dbReference>
<dbReference type="Gene3D" id="3.90.1310.10">
    <property type="entry name" value="Penicillin-binding protein 2a (Domain 2)"/>
    <property type="match status" value="1"/>
</dbReference>
<feature type="domain" description="Penicillin-binding protein transpeptidase" evidence="1">
    <location>
        <begin position="159"/>
        <end position="485"/>
    </location>
</feature>
<accession>A0A086BPA6</accession>
<evidence type="ECO:0000259" key="1">
    <source>
        <dbReference type="Pfam" id="PF00905"/>
    </source>
</evidence>
<dbReference type="PANTHER" id="PTHR30627">
    <property type="entry name" value="PEPTIDOGLYCAN D,D-TRANSPEPTIDASE"/>
    <property type="match status" value="1"/>
</dbReference>
<dbReference type="GO" id="GO:0071555">
    <property type="term" value="P:cell wall organization"/>
    <property type="evidence" value="ECO:0007669"/>
    <property type="project" value="TreeGrafter"/>
</dbReference>
<proteinExistence type="predicted"/>
<keyword evidence="4" id="KW-1185">Reference proteome</keyword>
<dbReference type="InterPro" id="IPR012338">
    <property type="entry name" value="Beta-lactam/transpept-like"/>
</dbReference>
<feature type="domain" description="Penicillin binding protein A dimerisation" evidence="2">
    <location>
        <begin position="52"/>
        <end position="136"/>
    </location>
</feature>
<evidence type="ECO:0000259" key="2">
    <source>
        <dbReference type="Pfam" id="PF21922"/>
    </source>
</evidence>
<evidence type="ECO:0000313" key="4">
    <source>
        <dbReference type="Proteomes" id="UP000028730"/>
    </source>
</evidence>
<dbReference type="Proteomes" id="UP000028730">
    <property type="component" value="Unassembled WGS sequence"/>
</dbReference>
<dbReference type="GO" id="GO:0008658">
    <property type="term" value="F:penicillin binding"/>
    <property type="evidence" value="ECO:0007669"/>
    <property type="project" value="InterPro"/>
</dbReference>
<reference evidence="3 4" key="1">
    <citation type="journal article" date="2014" name="Appl. Environ. Microbiol.">
        <title>Genomic encyclopedia of type strains of the genus Bifidobacterium.</title>
        <authorList>
            <person name="Milani C."/>
            <person name="Lugli G.A."/>
            <person name="Duranti S."/>
            <person name="Turroni F."/>
            <person name="Bottacini F."/>
            <person name="Mangifesta M."/>
            <person name="Sanchez B."/>
            <person name="Viappiani A."/>
            <person name="Mancabelli L."/>
            <person name="Taminiau B."/>
            <person name="Delcenserie V."/>
            <person name="Barrangou R."/>
            <person name="Margolles A."/>
            <person name="van Sinderen D."/>
            <person name="Ventura M."/>
        </authorList>
    </citation>
    <scope>NUCLEOTIDE SEQUENCE [LARGE SCALE GENOMIC DNA]</scope>
    <source>
        <strain evidence="3 4">DSM 19703</strain>
    </source>
</reference>
<dbReference type="RefSeq" id="WP_044087462.1">
    <property type="nucleotide sequence ID" value="NZ_ATLK01000001.1"/>
</dbReference>
<evidence type="ECO:0000313" key="3">
    <source>
        <dbReference type="EMBL" id="KFF31770.1"/>
    </source>
</evidence>
<dbReference type="PANTHER" id="PTHR30627:SF24">
    <property type="entry name" value="PENICILLIN-BINDING PROTEIN 4B"/>
    <property type="match status" value="1"/>
</dbReference>
<keyword evidence="3" id="KW-0808">Transferase</keyword>
<dbReference type="eggNOG" id="COG0768">
    <property type="taxonomic scope" value="Bacteria"/>
</dbReference>
<dbReference type="Pfam" id="PF00905">
    <property type="entry name" value="Transpeptidase"/>
    <property type="match status" value="1"/>
</dbReference>
<protein>
    <submittedName>
        <fullName evidence="3">Penicillin-binding protein transpeptidase domain</fullName>
        <ecNumber evidence="3">2.4.1.129</ecNumber>
    </submittedName>
</protein>
<dbReference type="STRING" id="1341695.BBOMB_1169"/>
<organism evidence="3 4">
    <name type="scientific">Bifidobacterium bombi DSM 19703</name>
    <dbReference type="NCBI Taxonomy" id="1341695"/>
    <lineage>
        <taxon>Bacteria</taxon>
        <taxon>Bacillati</taxon>
        <taxon>Actinomycetota</taxon>
        <taxon>Actinomycetes</taxon>
        <taxon>Bifidobacteriales</taxon>
        <taxon>Bifidobacteriaceae</taxon>
        <taxon>Bifidobacterium</taxon>
    </lineage>
</organism>
<dbReference type="EC" id="2.4.1.129" evidence="3"/>